<evidence type="ECO:0000313" key="8">
    <source>
        <dbReference type="Proteomes" id="UP000013086"/>
    </source>
</evidence>
<keyword evidence="4" id="KW-0812">Transmembrane</keyword>
<dbReference type="PATRIC" id="fig|1217715.3.peg.142"/>
<dbReference type="InterPro" id="IPR051539">
    <property type="entry name" value="T4SS-coupling_protein"/>
</dbReference>
<organism evidence="7 8">
    <name type="scientific">Acinetobacter bohemicus ANC 3994</name>
    <dbReference type="NCBI Taxonomy" id="1217715"/>
    <lineage>
        <taxon>Bacteria</taxon>
        <taxon>Pseudomonadati</taxon>
        <taxon>Pseudomonadota</taxon>
        <taxon>Gammaproteobacteria</taxon>
        <taxon>Moraxellales</taxon>
        <taxon>Moraxellaceae</taxon>
        <taxon>Acinetobacter</taxon>
    </lineage>
</organism>
<dbReference type="PANTHER" id="PTHR37937">
    <property type="entry name" value="CONJUGATIVE TRANSFER: DNA TRANSPORT"/>
    <property type="match status" value="1"/>
</dbReference>
<evidence type="ECO:0000313" key="7">
    <source>
        <dbReference type="EMBL" id="ENU21308.1"/>
    </source>
</evidence>
<dbReference type="InterPro" id="IPR027417">
    <property type="entry name" value="P-loop_NTPase"/>
</dbReference>
<comment type="similarity">
    <text evidence="2">Belongs to the VirD4/TraG family.</text>
</comment>
<evidence type="ECO:0000256" key="3">
    <source>
        <dbReference type="ARBA" id="ARBA00022475"/>
    </source>
</evidence>
<dbReference type="Proteomes" id="UP000013086">
    <property type="component" value="Unassembled WGS sequence"/>
</dbReference>
<dbReference type="RefSeq" id="WP_004650321.1">
    <property type="nucleotide sequence ID" value="NZ_KB849171.1"/>
</dbReference>
<dbReference type="HOGENOM" id="CLU_051327_0_0_6"/>
<evidence type="ECO:0000256" key="4">
    <source>
        <dbReference type="ARBA" id="ARBA00022692"/>
    </source>
</evidence>
<dbReference type="InterPro" id="IPR003688">
    <property type="entry name" value="TraG/VirD4"/>
</dbReference>
<gene>
    <name evidence="7" type="ORF">F994_00152</name>
</gene>
<dbReference type="AlphaFoldDB" id="N8QDN4"/>
<evidence type="ECO:0000256" key="6">
    <source>
        <dbReference type="ARBA" id="ARBA00023136"/>
    </source>
</evidence>
<evidence type="ECO:0000256" key="5">
    <source>
        <dbReference type="ARBA" id="ARBA00022989"/>
    </source>
</evidence>
<dbReference type="Pfam" id="PF02534">
    <property type="entry name" value="T4SS-DNA_transf"/>
    <property type="match status" value="1"/>
</dbReference>
<proteinExistence type="inferred from homology"/>
<keyword evidence="6" id="KW-0472">Membrane</keyword>
<dbReference type="CDD" id="cd01127">
    <property type="entry name" value="TrwB_TraG_TraD_VirD4"/>
    <property type="match status" value="1"/>
</dbReference>
<comment type="caution">
    <text evidence="7">The sequence shown here is derived from an EMBL/GenBank/DDBJ whole genome shotgun (WGS) entry which is preliminary data.</text>
</comment>
<dbReference type="Gene3D" id="3.40.50.300">
    <property type="entry name" value="P-loop containing nucleotide triphosphate hydrolases"/>
    <property type="match status" value="2"/>
</dbReference>
<dbReference type="GO" id="GO:0005886">
    <property type="term" value="C:plasma membrane"/>
    <property type="evidence" value="ECO:0007669"/>
    <property type="project" value="UniProtKB-SubCell"/>
</dbReference>
<comment type="subcellular location">
    <subcellularLocation>
        <location evidence="1">Cell membrane</location>
        <topology evidence="1">Multi-pass membrane protein</topology>
    </subcellularLocation>
</comment>
<sequence>MYGKPIFYDKEKLVHTQITGASGFGKSVLLGVLTFQAILKRESTVIFDPKHGGDEWFPQVCYTAAQSLKIPYFFLDLRENSAQLNLFTGMTSDQIINLLTVGLLLEERGDAADYYRAKSRKMARFVGKNYRDGMTLKEISETYDEYFRKNEADGFADALQELSEVVSVNATAGISLENAVDQGHVIYVAGDWEDPKHITVQRMLLGRIVQIVSQRDNTLETPKQVCIILDELSFQISKIFGDALKVIRDKGLHFILAHQSINDLLDVPDNMNGKTLASSVMANCPLKFTYRAVDNETAQYFAEFSGEILVDDEARNIEQTLSLTDRVTGEKQIRQTERNLIDFNTMLSLPSGTGVLFGNGIAQISTVYPIKVKKTANAKKLTSVDSNKLDKKSDVNKILIFKELD</sequence>
<dbReference type="EMBL" id="APOH01000004">
    <property type="protein sequence ID" value="ENU21308.1"/>
    <property type="molecule type" value="Genomic_DNA"/>
</dbReference>
<name>N8QDN4_9GAMM</name>
<protein>
    <submittedName>
        <fullName evidence="7">Uncharacterized protein</fullName>
    </submittedName>
</protein>
<dbReference type="PANTHER" id="PTHR37937:SF1">
    <property type="entry name" value="CONJUGATIVE TRANSFER: DNA TRANSPORT"/>
    <property type="match status" value="1"/>
</dbReference>
<dbReference type="SUPFAM" id="SSF52540">
    <property type="entry name" value="P-loop containing nucleoside triphosphate hydrolases"/>
    <property type="match status" value="1"/>
</dbReference>
<evidence type="ECO:0000256" key="1">
    <source>
        <dbReference type="ARBA" id="ARBA00004651"/>
    </source>
</evidence>
<dbReference type="OrthoDB" id="6512860at2"/>
<keyword evidence="3" id="KW-1003">Cell membrane</keyword>
<dbReference type="eggNOG" id="COG3505">
    <property type="taxonomic scope" value="Bacteria"/>
</dbReference>
<reference evidence="7 8" key="1">
    <citation type="submission" date="2013-02" db="EMBL/GenBank/DDBJ databases">
        <title>The Genome Sequence of Acinetobacter sp. ANC 3994.</title>
        <authorList>
            <consortium name="The Broad Institute Genome Sequencing Platform"/>
            <consortium name="The Broad Institute Genome Sequencing Center for Infectious Disease"/>
            <person name="Cerqueira G."/>
            <person name="Feldgarden M."/>
            <person name="Courvalin P."/>
            <person name="Perichon B."/>
            <person name="Grillot-Courvalin C."/>
            <person name="Clermont D."/>
            <person name="Rocha E."/>
            <person name="Yoon E.-J."/>
            <person name="Nemec A."/>
            <person name="Walker B."/>
            <person name="Young S.K."/>
            <person name="Zeng Q."/>
            <person name="Gargeya S."/>
            <person name="Fitzgerald M."/>
            <person name="Haas B."/>
            <person name="Abouelleil A."/>
            <person name="Alvarado L."/>
            <person name="Arachchi H.M."/>
            <person name="Berlin A.M."/>
            <person name="Chapman S.B."/>
            <person name="Dewar J."/>
            <person name="Goldberg J."/>
            <person name="Griggs A."/>
            <person name="Gujja S."/>
            <person name="Hansen M."/>
            <person name="Howarth C."/>
            <person name="Imamovic A."/>
            <person name="Larimer J."/>
            <person name="McCowan C."/>
            <person name="Murphy C."/>
            <person name="Neiman D."/>
            <person name="Pearson M."/>
            <person name="Priest M."/>
            <person name="Roberts A."/>
            <person name="Saif S."/>
            <person name="Shea T."/>
            <person name="Sisk P."/>
            <person name="Sykes S."/>
            <person name="Wortman J."/>
            <person name="Nusbaum C."/>
            <person name="Birren B."/>
        </authorList>
    </citation>
    <scope>NUCLEOTIDE SEQUENCE [LARGE SCALE GENOMIC DNA]</scope>
    <source>
        <strain evidence="7 8">ANC 3994</strain>
    </source>
</reference>
<evidence type="ECO:0000256" key="2">
    <source>
        <dbReference type="ARBA" id="ARBA00008806"/>
    </source>
</evidence>
<keyword evidence="5" id="KW-1133">Transmembrane helix</keyword>
<accession>N8QDN4</accession>